<feature type="non-terminal residue" evidence="7">
    <location>
        <position position="176"/>
    </location>
</feature>
<feature type="domain" description="Peptidase S54 rhomboid" evidence="6">
    <location>
        <begin position="67"/>
        <end position="167"/>
    </location>
</feature>
<evidence type="ECO:0000256" key="3">
    <source>
        <dbReference type="ARBA" id="ARBA00022989"/>
    </source>
</evidence>
<dbReference type="Gene3D" id="1.20.1540.10">
    <property type="entry name" value="Rhomboid-like"/>
    <property type="match status" value="1"/>
</dbReference>
<feature type="transmembrane region" description="Helical" evidence="5">
    <location>
        <begin position="70"/>
        <end position="94"/>
    </location>
</feature>
<evidence type="ECO:0000256" key="4">
    <source>
        <dbReference type="ARBA" id="ARBA00023136"/>
    </source>
</evidence>
<dbReference type="InterPro" id="IPR050925">
    <property type="entry name" value="Rhomboid_protease_S54"/>
</dbReference>
<sequence length="176" mass="19855">MNRLRSFFGLASATQYLVLATIIVYAMQVVQQPKGGTGFFDLFDISRITQFEWTFGLITPPHTPEIFWQLVSYMFLHGGLWHIFFNMYALWIFGHALEMVWGMRRFFTYYSVTGIGAGLTVVAISLLQGQPGLSITIGASGAIYGLLLAYGMLFPNQPLYFFFIPVPIPAKYAVLL</sequence>
<dbReference type="PANTHER" id="PTHR43731:SF26">
    <property type="entry name" value="RHOMBOID-LIKE PROTEIN 10, CHLOROPLASTIC"/>
    <property type="match status" value="1"/>
</dbReference>
<feature type="transmembrane region" description="Helical" evidence="5">
    <location>
        <begin position="7"/>
        <end position="27"/>
    </location>
</feature>
<comment type="caution">
    <text evidence="7">The sequence shown here is derived from an EMBL/GenBank/DDBJ whole genome shotgun (WGS) entry which is preliminary data.</text>
</comment>
<evidence type="ECO:0000256" key="5">
    <source>
        <dbReference type="SAM" id="Phobius"/>
    </source>
</evidence>
<comment type="subcellular location">
    <subcellularLocation>
        <location evidence="1">Membrane</location>
        <topology evidence="1">Multi-pass membrane protein</topology>
    </subcellularLocation>
</comment>
<evidence type="ECO:0000256" key="2">
    <source>
        <dbReference type="ARBA" id="ARBA00022692"/>
    </source>
</evidence>
<name>A0A1F5UWZ5_FRAXR</name>
<evidence type="ECO:0000313" key="7">
    <source>
        <dbReference type="EMBL" id="OGF55684.1"/>
    </source>
</evidence>
<organism evidence="7 8">
    <name type="scientific">Fraserbacteria sp. (strain RBG_16_55_9)</name>
    <dbReference type="NCBI Taxonomy" id="1817864"/>
    <lineage>
        <taxon>Bacteria</taxon>
        <taxon>Candidatus Fraseribacteriota</taxon>
    </lineage>
</organism>
<proteinExistence type="predicted"/>
<dbReference type="GO" id="GO:0004252">
    <property type="term" value="F:serine-type endopeptidase activity"/>
    <property type="evidence" value="ECO:0007669"/>
    <property type="project" value="InterPro"/>
</dbReference>
<dbReference type="AlphaFoldDB" id="A0A1F5UWZ5"/>
<accession>A0A1F5UWZ5</accession>
<dbReference type="GO" id="GO:0016020">
    <property type="term" value="C:membrane"/>
    <property type="evidence" value="ECO:0007669"/>
    <property type="project" value="UniProtKB-SubCell"/>
</dbReference>
<dbReference type="Pfam" id="PF01694">
    <property type="entry name" value="Rhomboid"/>
    <property type="match status" value="1"/>
</dbReference>
<reference evidence="7 8" key="1">
    <citation type="journal article" date="2016" name="Nat. Commun.">
        <title>Thousands of microbial genomes shed light on interconnected biogeochemical processes in an aquifer system.</title>
        <authorList>
            <person name="Anantharaman K."/>
            <person name="Brown C.T."/>
            <person name="Hug L.A."/>
            <person name="Sharon I."/>
            <person name="Castelle C.J."/>
            <person name="Probst A.J."/>
            <person name="Thomas B.C."/>
            <person name="Singh A."/>
            <person name="Wilkins M.J."/>
            <person name="Karaoz U."/>
            <person name="Brodie E.L."/>
            <person name="Williams K.H."/>
            <person name="Hubbard S.S."/>
            <person name="Banfield J.F."/>
        </authorList>
    </citation>
    <scope>NUCLEOTIDE SEQUENCE [LARGE SCALE GENOMIC DNA]</scope>
    <source>
        <strain evidence="8">RBG_16_55_9</strain>
    </source>
</reference>
<evidence type="ECO:0000259" key="6">
    <source>
        <dbReference type="Pfam" id="PF01694"/>
    </source>
</evidence>
<dbReference type="InterPro" id="IPR035952">
    <property type="entry name" value="Rhomboid-like_sf"/>
</dbReference>
<keyword evidence="3 5" id="KW-1133">Transmembrane helix</keyword>
<feature type="transmembrane region" description="Helical" evidence="5">
    <location>
        <begin position="133"/>
        <end position="153"/>
    </location>
</feature>
<dbReference type="EMBL" id="MFGX01000051">
    <property type="protein sequence ID" value="OGF55684.1"/>
    <property type="molecule type" value="Genomic_DNA"/>
</dbReference>
<dbReference type="STRING" id="1817864.A2Z21_01665"/>
<gene>
    <name evidence="7" type="ORF">A2Z21_01665</name>
</gene>
<dbReference type="Proteomes" id="UP000179157">
    <property type="component" value="Unassembled WGS sequence"/>
</dbReference>
<keyword evidence="2 5" id="KW-0812">Transmembrane</keyword>
<dbReference type="InterPro" id="IPR022764">
    <property type="entry name" value="Peptidase_S54_rhomboid_dom"/>
</dbReference>
<dbReference type="SUPFAM" id="SSF144091">
    <property type="entry name" value="Rhomboid-like"/>
    <property type="match status" value="1"/>
</dbReference>
<keyword evidence="4 5" id="KW-0472">Membrane</keyword>
<dbReference type="PANTHER" id="PTHR43731">
    <property type="entry name" value="RHOMBOID PROTEASE"/>
    <property type="match status" value="1"/>
</dbReference>
<feature type="transmembrane region" description="Helical" evidence="5">
    <location>
        <begin position="106"/>
        <end position="127"/>
    </location>
</feature>
<protein>
    <recommendedName>
        <fullName evidence="6">Peptidase S54 rhomboid domain-containing protein</fullName>
    </recommendedName>
</protein>
<evidence type="ECO:0000313" key="8">
    <source>
        <dbReference type="Proteomes" id="UP000179157"/>
    </source>
</evidence>
<evidence type="ECO:0000256" key="1">
    <source>
        <dbReference type="ARBA" id="ARBA00004141"/>
    </source>
</evidence>